<dbReference type="Pfam" id="PF13410">
    <property type="entry name" value="GST_C_2"/>
    <property type="match status" value="1"/>
</dbReference>
<dbReference type="Gene3D" id="3.30.70.2450">
    <property type="match status" value="1"/>
</dbReference>
<protein>
    <submittedName>
        <fullName evidence="6">Maleylacetoacetate isomerase</fullName>
    </submittedName>
</protein>
<dbReference type="SFLD" id="SFLDS00019">
    <property type="entry name" value="Glutathione_Transferase_(cytos"/>
    <property type="match status" value="1"/>
</dbReference>
<dbReference type="InterPro" id="IPR036249">
    <property type="entry name" value="Thioredoxin-like_sf"/>
</dbReference>
<dbReference type="InterPro" id="IPR005955">
    <property type="entry name" value="GST_Zeta"/>
</dbReference>
<evidence type="ECO:0000313" key="7">
    <source>
        <dbReference type="Proteomes" id="UP000182108"/>
    </source>
</evidence>
<dbReference type="AlphaFoldDB" id="A0A0K6IT86"/>
<dbReference type="GO" id="GO:0006559">
    <property type="term" value="P:L-phenylalanine catabolic process"/>
    <property type="evidence" value="ECO:0007669"/>
    <property type="project" value="TreeGrafter"/>
</dbReference>
<keyword evidence="7" id="KW-1185">Reference proteome</keyword>
<comment type="similarity">
    <text evidence="1">Belongs to the PheA/TfdB FAD monooxygenase family.</text>
</comment>
<dbReference type="InterPro" id="IPR004045">
    <property type="entry name" value="Glutathione_S-Trfase_N"/>
</dbReference>
<dbReference type="PROSITE" id="PS50405">
    <property type="entry name" value="GST_CTER"/>
    <property type="match status" value="1"/>
</dbReference>
<evidence type="ECO:0000256" key="2">
    <source>
        <dbReference type="ARBA" id="ARBA00010007"/>
    </source>
</evidence>
<proteinExistence type="inferred from homology"/>
<feature type="compositionally biased region" description="Low complexity" evidence="3">
    <location>
        <begin position="205"/>
        <end position="217"/>
    </location>
</feature>
<evidence type="ECO:0000256" key="3">
    <source>
        <dbReference type="SAM" id="MobiDB-lite"/>
    </source>
</evidence>
<comment type="similarity">
    <text evidence="2">Belongs to the GST superfamily. Zeta family.</text>
</comment>
<gene>
    <name evidence="6" type="ORF">Ga0061068_103197</name>
</gene>
<dbReference type="Gene3D" id="3.40.30.120">
    <property type="match status" value="1"/>
</dbReference>
<feature type="domain" description="GST N-terminal" evidence="4">
    <location>
        <begin position="1"/>
        <end position="83"/>
    </location>
</feature>
<feature type="domain" description="GST C-terminal" evidence="5">
    <location>
        <begin position="88"/>
        <end position="215"/>
    </location>
</feature>
<dbReference type="NCBIfam" id="TIGR01262">
    <property type="entry name" value="maiA"/>
    <property type="match status" value="1"/>
</dbReference>
<evidence type="ECO:0000259" key="5">
    <source>
        <dbReference type="PROSITE" id="PS50405"/>
    </source>
</evidence>
<evidence type="ECO:0000259" key="4">
    <source>
        <dbReference type="PROSITE" id="PS50404"/>
    </source>
</evidence>
<dbReference type="GO" id="GO:0005737">
    <property type="term" value="C:cytoplasm"/>
    <property type="evidence" value="ECO:0007669"/>
    <property type="project" value="InterPro"/>
</dbReference>
<dbReference type="PANTHER" id="PTHR42673">
    <property type="entry name" value="MALEYLACETOACETATE ISOMERASE"/>
    <property type="match status" value="1"/>
</dbReference>
<dbReference type="GO" id="GO:0006749">
    <property type="term" value="P:glutathione metabolic process"/>
    <property type="evidence" value="ECO:0007669"/>
    <property type="project" value="TreeGrafter"/>
</dbReference>
<dbReference type="SUPFAM" id="SSF47616">
    <property type="entry name" value="GST C-terminal domain-like"/>
    <property type="match status" value="1"/>
</dbReference>
<dbReference type="GO" id="GO:0016034">
    <property type="term" value="F:maleylacetoacetate isomerase activity"/>
    <property type="evidence" value="ECO:0007669"/>
    <property type="project" value="TreeGrafter"/>
</dbReference>
<sequence>MKLYTYFRSSAAYRVRIALALKGLDYEAVPVHLLRDGGEQHRPEYRAIHPGGLVPALQTDGGEVLVQSLAIIEYLEETHPEPPLLPPDPLGRARVRGLALTIACDTHPLNNLGVLRYLTERLGASEEQKLDWIRHWIERGLGTFERLLDDPRTGRFCHGDTPTLADCCLVPQVFNARRYECSLEAFPRIRAVVEACEALPAFQEAAPARQPDAPQPASGQRCHPNQGGADRPSAERPVVRSRSSFFGRTGEGEMHQPNDEPRKSVYYRYQVFPPYLPRETEARQKVVIVGAGPVGMTLALLLARYRVPSVILDSEVQVSEGSRAIVYTRRSMEILQQAGVARRIAEIGLPWRFGNSYYRGQRVFRMEAPHDEDSRFYPMINLQQQYLEEFLLEEVCRSGLVEVRWGNRLIGLSQCDDGVEARIDTQLGEYTLSTDWLVAADGARSSVRSLLGLSLVGDSYTGRFVIADIKIDLDLPTERLAFFDPEWNPGNTVLMHRQPFGIWRIDFRLPEGEEPEEALRFEVLAARIDAHLRMIGYEGKSWELDWCSVYSARALTLEDYVHGNVVFVGDAAHVLPIFGVRGANTGFQDAFDLAWKLAFTLYGWSDRSLLASYSEERVGAAKEIIEEAGRSTRFMTPPTTGHRTMRDAVLSLSIENGFVGPLFHWRTSRPHVYAHSRLNARDDDQALFLEGPVDGAPIPNVKLGLDDFLLDHWDESIHLLVFTEREALPADVTALLQRLRARGVPLRLLAISLGRDHVEGADLTLPDPEGRCWRKYGASVDGATYLVRPDQHVAARWGNCAVHRIAPVLERLVNRLGESA</sequence>
<evidence type="ECO:0000313" key="6">
    <source>
        <dbReference type="EMBL" id="CUB06542.1"/>
    </source>
</evidence>
<dbReference type="GO" id="GO:0004364">
    <property type="term" value="F:glutathione transferase activity"/>
    <property type="evidence" value="ECO:0007669"/>
    <property type="project" value="TreeGrafter"/>
</dbReference>
<dbReference type="NCBIfam" id="NF006002">
    <property type="entry name" value="PRK08132.1"/>
    <property type="match status" value="1"/>
</dbReference>
<dbReference type="PROSITE" id="PS50404">
    <property type="entry name" value="GST_NTER"/>
    <property type="match status" value="1"/>
</dbReference>
<dbReference type="InterPro" id="IPR034330">
    <property type="entry name" value="GST_Zeta_C"/>
</dbReference>
<dbReference type="Proteomes" id="UP000182108">
    <property type="component" value="Unassembled WGS sequence"/>
</dbReference>
<dbReference type="SUPFAM" id="SSF51905">
    <property type="entry name" value="FAD/NAD(P)-binding domain"/>
    <property type="match status" value="1"/>
</dbReference>
<dbReference type="InterPro" id="IPR002938">
    <property type="entry name" value="FAD-bd"/>
</dbReference>
<dbReference type="EMBL" id="CYHH01000003">
    <property type="protein sequence ID" value="CUB06542.1"/>
    <property type="molecule type" value="Genomic_DNA"/>
</dbReference>
<dbReference type="Pfam" id="PF13417">
    <property type="entry name" value="GST_N_3"/>
    <property type="match status" value="1"/>
</dbReference>
<feature type="region of interest" description="Disordered" evidence="3">
    <location>
        <begin position="205"/>
        <end position="260"/>
    </location>
</feature>
<dbReference type="FunFam" id="1.20.1050.10:FF:000017">
    <property type="entry name" value="Maleylacetoacetate isomerase"/>
    <property type="match status" value="1"/>
</dbReference>
<dbReference type="Gene3D" id="1.20.1050.10">
    <property type="match status" value="1"/>
</dbReference>
<dbReference type="InterPro" id="IPR034333">
    <property type="entry name" value="GST_Zeta_N"/>
</dbReference>
<dbReference type="InterPro" id="IPR036282">
    <property type="entry name" value="Glutathione-S-Trfase_C_sf"/>
</dbReference>
<dbReference type="PRINTS" id="PR00420">
    <property type="entry name" value="RNGMNOXGNASE"/>
</dbReference>
<dbReference type="InterPro" id="IPR040079">
    <property type="entry name" value="Glutathione_S-Trfase"/>
</dbReference>
<dbReference type="CDD" id="cd03191">
    <property type="entry name" value="GST_C_Zeta"/>
    <property type="match status" value="1"/>
</dbReference>
<organism evidence="6 7">
    <name type="scientific">Tepidiphilus thermophilus</name>
    <dbReference type="NCBI Taxonomy" id="876478"/>
    <lineage>
        <taxon>Bacteria</taxon>
        <taxon>Pseudomonadati</taxon>
        <taxon>Pseudomonadota</taxon>
        <taxon>Hydrogenophilia</taxon>
        <taxon>Hydrogenophilales</taxon>
        <taxon>Hydrogenophilaceae</taxon>
        <taxon>Tepidiphilus</taxon>
    </lineage>
</organism>
<dbReference type="GO" id="GO:0071949">
    <property type="term" value="F:FAD binding"/>
    <property type="evidence" value="ECO:0007669"/>
    <property type="project" value="InterPro"/>
</dbReference>
<dbReference type="Gene3D" id="3.40.30.10">
    <property type="entry name" value="Glutaredoxin"/>
    <property type="match status" value="1"/>
</dbReference>
<dbReference type="SFLD" id="SFLDG00358">
    <property type="entry name" value="Main_(cytGST)"/>
    <property type="match status" value="1"/>
</dbReference>
<dbReference type="InterPro" id="IPR010987">
    <property type="entry name" value="Glutathione-S-Trfase_C-like"/>
</dbReference>
<feature type="compositionally biased region" description="Basic and acidic residues" evidence="3">
    <location>
        <begin position="250"/>
        <end position="260"/>
    </location>
</feature>
<dbReference type="Gene3D" id="3.50.50.60">
    <property type="entry name" value="FAD/NAD(P)-binding domain"/>
    <property type="match status" value="1"/>
</dbReference>
<dbReference type="PANTHER" id="PTHR42673:SF4">
    <property type="entry name" value="MALEYLACETOACETATE ISOMERASE"/>
    <property type="match status" value="1"/>
</dbReference>
<accession>A0A0K6IT86</accession>
<dbReference type="CDD" id="cd03042">
    <property type="entry name" value="GST_N_Zeta"/>
    <property type="match status" value="1"/>
</dbReference>
<reference evidence="7" key="1">
    <citation type="submission" date="2015-08" db="EMBL/GenBank/DDBJ databases">
        <authorList>
            <person name="Babu N.S."/>
            <person name="Beckwith C.J."/>
            <person name="Beseler K.G."/>
            <person name="Brison A."/>
            <person name="Carone J.V."/>
            <person name="Caskin T.P."/>
            <person name="Diamond M."/>
            <person name="Durham M.E."/>
            <person name="Foxe J.M."/>
            <person name="Go M."/>
            <person name="Henderson B.A."/>
            <person name="Jones I.B."/>
            <person name="McGettigan J.A."/>
            <person name="Micheletti S.J."/>
            <person name="Nasrallah M.E."/>
            <person name="Ortiz D."/>
            <person name="Piller C.R."/>
            <person name="Privatt S.R."/>
            <person name="Schneider S.L."/>
            <person name="Sharp S."/>
            <person name="Smith T.C."/>
            <person name="Stanton J.D."/>
            <person name="Ullery H.E."/>
            <person name="Wilson R.J."/>
            <person name="Serrano M.G."/>
            <person name="Buck G."/>
            <person name="Lee V."/>
            <person name="Wang Y."/>
            <person name="Carvalho R."/>
            <person name="Voegtly L."/>
            <person name="Shi R."/>
            <person name="Duckworth R."/>
            <person name="Johnson A."/>
            <person name="Loviza R."/>
            <person name="Walstead R."/>
            <person name="Shah Z."/>
            <person name="Kiflezghi M."/>
            <person name="Wade K."/>
            <person name="Ball S.L."/>
            <person name="Bradley K.W."/>
            <person name="Asai D.J."/>
            <person name="Bowman C.A."/>
            <person name="Russell D.A."/>
            <person name="Pope W.H."/>
            <person name="Jacobs-Sera D."/>
            <person name="Hendrix R.W."/>
            <person name="Hatfull G.F."/>
        </authorList>
    </citation>
    <scope>NUCLEOTIDE SEQUENCE [LARGE SCALE GENOMIC DNA]</scope>
    <source>
        <strain evidence="7">JCM 19170</strain>
    </source>
</reference>
<dbReference type="SUPFAM" id="SSF52833">
    <property type="entry name" value="Thioredoxin-like"/>
    <property type="match status" value="1"/>
</dbReference>
<name>A0A0K6IT86_9PROT</name>
<dbReference type="Pfam" id="PF01494">
    <property type="entry name" value="FAD_binding_3"/>
    <property type="match status" value="1"/>
</dbReference>
<evidence type="ECO:0000256" key="1">
    <source>
        <dbReference type="ARBA" id="ARBA00007801"/>
    </source>
</evidence>
<dbReference type="OrthoDB" id="509852at2"/>
<keyword evidence="6" id="KW-0413">Isomerase</keyword>
<dbReference type="InterPro" id="IPR036188">
    <property type="entry name" value="FAD/NAD-bd_sf"/>
</dbReference>